<evidence type="ECO:0000313" key="2">
    <source>
        <dbReference type="Proteomes" id="UP001144978"/>
    </source>
</evidence>
<accession>A0ACC1N7N6</accession>
<sequence length="280" mass="29751">MPPRRVFGPSDSALDVENDNSEVQSGEPRGTRRPSGRVSFSRLVHKPSILSRWSRTGDEESGISQTPDRPAIPSALQPSGEAYATPLPTLSMIVLSITMLGEFLSANVSAPFLLFMVEGFGQFHDESEVGYWTGILVSTFFLTQFLTSLLWATVAAKHNPRIVLTVSLFGSAVTCCLFGTSTSIQQAIAIRLLQGIFAGAIGVARGCVASITDQSNEGRAYAILGFCWGLGGVSGAIVGGTFESPAKKWPGAFANVPLFVNYPYLLPCCVAASVTFTGMA</sequence>
<protein>
    <submittedName>
        <fullName evidence="1">Uncharacterized protein</fullName>
    </submittedName>
</protein>
<reference evidence="1" key="1">
    <citation type="submission" date="2022-08" db="EMBL/GenBank/DDBJ databases">
        <title>Genome Sequence of Pycnoporus sanguineus.</title>
        <authorList>
            <person name="Buettner E."/>
        </authorList>
    </citation>
    <scope>NUCLEOTIDE SEQUENCE</scope>
    <source>
        <strain evidence="1">CG-C14</strain>
    </source>
</reference>
<dbReference type="EMBL" id="JANSHE010004802">
    <property type="protein sequence ID" value="KAJ2974631.1"/>
    <property type="molecule type" value="Genomic_DNA"/>
</dbReference>
<proteinExistence type="predicted"/>
<dbReference type="Proteomes" id="UP001144978">
    <property type="component" value="Unassembled WGS sequence"/>
</dbReference>
<comment type="caution">
    <text evidence="1">The sequence shown here is derived from an EMBL/GenBank/DDBJ whole genome shotgun (WGS) entry which is preliminary data.</text>
</comment>
<keyword evidence="2" id="KW-1185">Reference proteome</keyword>
<evidence type="ECO:0000313" key="1">
    <source>
        <dbReference type="EMBL" id="KAJ2974631.1"/>
    </source>
</evidence>
<organism evidence="1 2">
    <name type="scientific">Trametes sanguinea</name>
    <dbReference type="NCBI Taxonomy" id="158606"/>
    <lineage>
        <taxon>Eukaryota</taxon>
        <taxon>Fungi</taxon>
        <taxon>Dikarya</taxon>
        <taxon>Basidiomycota</taxon>
        <taxon>Agaricomycotina</taxon>
        <taxon>Agaricomycetes</taxon>
        <taxon>Polyporales</taxon>
        <taxon>Polyporaceae</taxon>
        <taxon>Trametes</taxon>
    </lineage>
</organism>
<gene>
    <name evidence="1" type="ORF">NUW54_g11864</name>
</gene>
<name>A0ACC1N7N6_9APHY</name>